<gene>
    <name evidence="1" type="ORF">M6B38_103305</name>
</gene>
<proteinExistence type="predicted"/>
<keyword evidence="2" id="KW-1185">Reference proteome</keyword>
<dbReference type="AlphaFoldDB" id="A0AAX6FCQ5"/>
<evidence type="ECO:0000313" key="2">
    <source>
        <dbReference type="Proteomes" id="UP001140949"/>
    </source>
</evidence>
<dbReference type="EMBL" id="JANAVB010029900">
    <property type="protein sequence ID" value="KAJ6813968.1"/>
    <property type="molecule type" value="Genomic_DNA"/>
</dbReference>
<comment type="caution">
    <text evidence="1">The sequence shown here is derived from an EMBL/GenBank/DDBJ whole genome shotgun (WGS) entry which is preliminary data.</text>
</comment>
<accession>A0AAX6FCQ5</accession>
<dbReference type="Proteomes" id="UP001140949">
    <property type="component" value="Unassembled WGS sequence"/>
</dbReference>
<evidence type="ECO:0000313" key="1">
    <source>
        <dbReference type="EMBL" id="KAJ6813968.1"/>
    </source>
</evidence>
<sequence length="34" mass="3638">MSKSLFVSKGLSFKDGMETLYLVRTSMLGGALGL</sequence>
<reference evidence="1" key="1">
    <citation type="journal article" date="2023" name="GigaByte">
        <title>Genome assembly of the bearded iris, Iris pallida Lam.</title>
        <authorList>
            <person name="Bruccoleri R.E."/>
            <person name="Oakeley E.J."/>
            <person name="Faust A.M.E."/>
            <person name="Altorfer M."/>
            <person name="Dessus-Babus S."/>
            <person name="Burckhardt D."/>
            <person name="Oertli M."/>
            <person name="Naumann U."/>
            <person name="Petersen F."/>
            <person name="Wong J."/>
        </authorList>
    </citation>
    <scope>NUCLEOTIDE SEQUENCE</scope>
    <source>
        <strain evidence="1">GSM-AAB239-AS_SAM_17_03QT</strain>
    </source>
</reference>
<protein>
    <submittedName>
        <fullName evidence="1">Uncharacterized protein</fullName>
    </submittedName>
</protein>
<organism evidence="1 2">
    <name type="scientific">Iris pallida</name>
    <name type="common">Sweet iris</name>
    <dbReference type="NCBI Taxonomy" id="29817"/>
    <lineage>
        <taxon>Eukaryota</taxon>
        <taxon>Viridiplantae</taxon>
        <taxon>Streptophyta</taxon>
        <taxon>Embryophyta</taxon>
        <taxon>Tracheophyta</taxon>
        <taxon>Spermatophyta</taxon>
        <taxon>Magnoliopsida</taxon>
        <taxon>Liliopsida</taxon>
        <taxon>Asparagales</taxon>
        <taxon>Iridaceae</taxon>
        <taxon>Iridoideae</taxon>
        <taxon>Irideae</taxon>
        <taxon>Iris</taxon>
    </lineage>
</organism>
<name>A0AAX6FCQ5_IRIPA</name>
<reference evidence="1" key="2">
    <citation type="submission" date="2023-04" db="EMBL/GenBank/DDBJ databases">
        <authorList>
            <person name="Bruccoleri R.E."/>
            <person name="Oakeley E.J."/>
            <person name="Faust A.-M."/>
            <person name="Dessus-Babus S."/>
            <person name="Altorfer M."/>
            <person name="Burckhardt D."/>
            <person name="Oertli M."/>
            <person name="Naumann U."/>
            <person name="Petersen F."/>
            <person name="Wong J."/>
        </authorList>
    </citation>
    <scope>NUCLEOTIDE SEQUENCE</scope>
    <source>
        <strain evidence="1">GSM-AAB239-AS_SAM_17_03QT</strain>
        <tissue evidence="1">Leaf</tissue>
    </source>
</reference>